<dbReference type="STRING" id="386301.SAMN05216282_12720"/>
<organism evidence="1 2">
    <name type="scientific">Cryobacterium psychrotolerans</name>
    <dbReference type="NCBI Taxonomy" id="386301"/>
    <lineage>
        <taxon>Bacteria</taxon>
        <taxon>Bacillati</taxon>
        <taxon>Actinomycetota</taxon>
        <taxon>Actinomycetes</taxon>
        <taxon>Micrococcales</taxon>
        <taxon>Microbacteriaceae</taxon>
        <taxon>Cryobacterium</taxon>
    </lineage>
</organism>
<dbReference type="Gene3D" id="3.30.70.100">
    <property type="match status" value="1"/>
</dbReference>
<dbReference type="InterPro" id="IPR006121">
    <property type="entry name" value="HMA_dom"/>
</dbReference>
<dbReference type="CDD" id="cd00371">
    <property type="entry name" value="HMA"/>
    <property type="match status" value="1"/>
</dbReference>
<dbReference type="OrthoDB" id="9813965at2"/>
<dbReference type="RefSeq" id="WP_092325113.1">
    <property type="nucleotide sequence ID" value="NZ_FNFU01000027.1"/>
</dbReference>
<sequence>MCTTNQNDLGLTDASCACGTHAHAPAGAASTNVGLTTSTFEVAGMTCGHCVKSVTEELSQLEGAKNVEVALVSGGVSKVTVSSIGALDPDAVAAAIDEAGYELVTPAR</sequence>
<gene>
    <name evidence="1" type="ORF">SAMN05216282_12720</name>
</gene>
<dbReference type="EMBL" id="FNFU01000027">
    <property type="protein sequence ID" value="SDL08864.1"/>
    <property type="molecule type" value="Genomic_DNA"/>
</dbReference>
<name>A0A1G9H7T9_9MICO</name>
<proteinExistence type="predicted"/>
<reference evidence="1 2" key="1">
    <citation type="submission" date="2016-10" db="EMBL/GenBank/DDBJ databases">
        <authorList>
            <person name="de Groot N.N."/>
        </authorList>
    </citation>
    <scope>NUCLEOTIDE SEQUENCE [LARGE SCALE GENOMIC DNA]</scope>
    <source>
        <strain evidence="1 2">CGMCC 1.5382</strain>
    </source>
</reference>
<dbReference type="GO" id="GO:0046872">
    <property type="term" value="F:metal ion binding"/>
    <property type="evidence" value="ECO:0007669"/>
    <property type="project" value="InterPro"/>
</dbReference>
<dbReference type="InterPro" id="IPR036163">
    <property type="entry name" value="HMA_dom_sf"/>
</dbReference>
<dbReference type="Proteomes" id="UP000198701">
    <property type="component" value="Unassembled WGS sequence"/>
</dbReference>
<dbReference type="PROSITE" id="PS50846">
    <property type="entry name" value="HMA_2"/>
    <property type="match status" value="1"/>
</dbReference>
<accession>A0A1G9H7T9</accession>
<dbReference type="Pfam" id="PF00403">
    <property type="entry name" value="HMA"/>
    <property type="match status" value="1"/>
</dbReference>
<evidence type="ECO:0000313" key="1">
    <source>
        <dbReference type="EMBL" id="SDL08864.1"/>
    </source>
</evidence>
<dbReference type="AlphaFoldDB" id="A0A1G9H7T9"/>
<evidence type="ECO:0000313" key="2">
    <source>
        <dbReference type="Proteomes" id="UP000198701"/>
    </source>
</evidence>
<protein>
    <submittedName>
        <fullName evidence="1">Copper chaperone CopZ</fullName>
    </submittedName>
</protein>
<dbReference type="SUPFAM" id="SSF55008">
    <property type="entry name" value="HMA, heavy metal-associated domain"/>
    <property type="match status" value="1"/>
</dbReference>
<keyword evidence="2" id="KW-1185">Reference proteome</keyword>